<dbReference type="EMBL" id="JAAIKE010000008">
    <property type="protein sequence ID" value="NEX48135.1"/>
    <property type="molecule type" value="Genomic_DNA"/>
</dbReference>
<dbReference type="Proteomes" id="UP000481421">
    <property type="component" value="Unassembled WGS sequence"/>
</dbReference>
<feature type="transmembrane region" description="Helical" evidence="1">
    <location>
        <begin position="60"/>
        <end position="79"/>
    </location>
</feature>
<protein>
    <submittedName>
        <fullName evidence="2">GntP family permease</fullName>
    </submittedName>
</protein>
<dbReference type="AlphaFoldDB" id="A0A6B3RWB4"/>
<feature type="transmembrane region" description="Helical" evidence="1">
    <location>
        <begin position="230"/>
        <end position="253"/>
    </location>
</feature>
<proteinExistence type="predicted"/>
<feature type="transmembrane region" description="Helical" evidence="1">
    <location>
        <begin position="99"/>
        <end position="129"/>
    </location>
</feature>
<gene>
    <name evidence="2" type="ORF">G3572_18150</name>
</gene>
<keyword evidence="1" id="KW-0472">Membrane</keyword>
<dbReference type="GO" id="GO:0015128">
    <property type="term" value="F:gluconate transmembrane transporter activity"/>
    <property type="evidence" value="ECO:0007669"/>
    <property type="project" value="InterPro"/>
</dbReference>
<name>A0A6B3RWB4_9RHOB</name>
<sequence>MTAILPIIVALGLLVLLAYRGWNLLIATPLLAALAVVLSQDGPVLAFYTQVFMRATGDFIVLYLPIFLLGAVFGKLMEASGSAAVLAHGTIRLLGARQAILAVVLCCALMTYGGVSLFVVAFAVFPLAAAVFAEARISPRLIPAAIALGAFTFTMTAMPGTPSIQNAIPMRFFGTTPFAAPGLGLIASSVMFLIGWRWLESRARRLGDELLETEGAPSATTSGGGPSAPVALLPLLVVLAVNLAFTFAVLPRLDTGWLADPRFGAADLDTVRGIWSLIAALTLACATILVLNWTRLKEQIQSALGEGADSAMKPIFNTACLVGFGSVVAALPGFAAVSAAATGLGGDNLLISLAVSTSLLAGMTGSASGGMSIALTALGDTYLQMAAAAGIAPELLHRITAVATGGLDTLPHNGAVISLLAICGRTHRESYPDIAVVAVAGPLVALVVLIALGSAFGSF</sequence>
<comment type="caution">
    <text evidence="2">The sequence shown here is derived from an EMBL/GenBank/DDBJ whole genome shotgun (WGS) entry which is preliminary data.</text>
</comment>
<feature type="transmembrane region" description="Helical" evidence="1">
    <location>
        <begin position="273"/>
        <end position="294"/>
    </location>
</feature>
<dbReference type="PANTHER" id="PTHR30354">
    <property type="entry name" value="GNT FAMILY GLUCONATE TRANSPORTER"/>
    <property type="match status" value="1"/>
</dbReference>
<dbReference type="InterPro" id="IPR003474">
    <property type="entry name" value="Glcn_transporter"/>
</dbReference>
<dbReference type="GO" id="GO:0005886">
    <property type="term" value="C:plasma membrane"/>
    <property type="evidence" value="ECO:0007669"/>
    <property type="project" value="TreeGrafter"/>
</dbReference>
<evidence type="ECO:0000313" key="2">
    <source>
        <dbReference type="EMBL" id="NEX48135.1"/>
    </source>
</evidence>
<evidence type="ECO:0000313" key="3">
    <source>
        <dbReference type="Proteomes" id="UP000481421"/>
    </source>
</evidence>
<reference evidence="2 3" key="1">
    <citation type="submission" date="2020-02" db="EMBL/GenBank/DDBJ databases">
        <title>Rhodobacter algicola sp. nov., isolated from microalga culture.</title>
        <authorList>
            <person name="Park C.-Y."/>
        </authorList>
    </citation>
    <scope>NUCLEOTIDE SEQUENCE [LARGE SCALE GENOMIC DNA]</scope>
    <source>
        <strain evidence="2 3">ETT8</strain>
    </source>
</reference>
<feature type="transmembrane region" description="Helical" evidence="1">
    <location>
        <begin position="141"/>
        <end position="158"/>
    </location>
</feature>
<dbReference type="RefSeq" id="WP_164614553.1">
    <property type="nucleotide sequence ID" value="NZ_JAAIKE010000008.1"/>
</dbReference>
<feature type="transmembrane region" description="Helical" evidence="1">
    <location>
        <begin position="178"/>
        <end position="199"/>
    </location>
</feature>
<accession>A0A6B3RWB4</accession>
<dbReference type="PANTHER" id="PTHR30354:SF7">
    <property type="entry name" value="BLL7963 PROTEIN"/>
    <property type="match status" value="1"/>
</dbReference>
<feature type="transmembrane region" description="Helical" evidence="1">
    <location>
        <begin position="28"/>
        <end position="48"/>
    </location>
</feature>
<keyword evidence="3" id="KW-1185">Reference proteome</keyword>
<organism evidence="2 3">
    <name type="scientific">Pseudotabrizicola algicola</name>
    <dbReference type="NCBI Taxonomy" id="2709381"/>
    <lineage>
        <taxon>Bacteria</taxon>
        <taxon>Pseudomonadati</taxon>
        <taxon>Pseudomonadota</taxon>
        <taxon>Alphaproteobacteria</taxon>
        <taxon>Rhodobacterales</taxon>
        <taxon>Paracoccaceae</taxon>
        <taxon>Pseudotabrizicola</taxon>
    </lineage>
</organism>
<keyword evidence="1" id="KW-0812">Transmembrane</keyword>
<keyword evidence="1" id="KW-1133">Transmembrane helix</keyword>
<feature type="transmembrane region" description="Helical" evidence="1">
    <location>
        <begin position="434"/>
        <end position="456"/>
    </location>
</feature>
<evidence type="ECO:0000256" key="1">
    <source>
        <dbReference type="SAM" id="Phobius"/>
    </source>
</evidence>
<feature type="transmembrane region" description="Helical" evidence="1">
    <location>
        <begin position="315"/>
        <end position="337"/>
    </location>
</feature>
<feature type="transmembrane region" description="Helical" evidence="1">
    <location>
        <begin position="349"/>
        <end position="375"/>
    </location>
</feature>